<dbReference type="Proteomes" id="UP000885826">
    <property type="component" value="Unassembled WGS sequence"/>
</dbReference>
<dbReference type="AlphaFoldDB" id="A0A9C9ELT1"/>
<gene>
    <name evidence="1" type="ORF">ENI34_04350</name>
</gene>
<evidence type="ECO:0000313" key="2">
    <source>
        <dbReference type="Proteomes" id="UP000885826"/>
    </source>
</evidence>
<reference evidence="1" key="1">
    <citation type="journal article" date="2020" name="mSystems">
        <title>Genome- and Community-Level Interaction Insights into Carbon Utilization and Element Cycling Functions of Hydrothermarchaeota in Hydrothermal Sediment.</title>
        <authorList>
            <person name="Zhou Z."/>
            <person name="Liu Y."/>
            <person name="Xu W."/>
            <person name="Pan J."/>
            <person name="Luo Z.H."/>
            <person name="Li M."/>
        </authorList>
    </citation>
    <scope>NUCLEOTIDE SEQUENCE</scope>
    <source>
        <strain evidence="1">HyVt-388</strain>
    </source>
</reference>
<comment type="caution">
    <text evidence="1">The sequence shown here is derived from an EMBL/GenBank/DDBJ whole genome shotgun (WGS) entry which is preliminary data.</text>
</comment>
<evidence type="ECO:0000313" key="1">
    <source>
        <dbReference type="EMBL" id="HEC78359.1"/>
    </source>
</evidence>
<name>A0A9C9ELT1_UNCW3</name>
<evidence type="ECO:0008006" key="3">
    <source>
        <dbReference type="Google" id="ProtNLM"/>
    </source>
</evidence>
<dbReference type="EMBL" id="DRIG01000045">
    <property type="protein sequence ID" value="HEC78359.1"/>
    <property type="molecule type" value="Genomic_DNA"/>
</dbReference>
<protein>
    <recommendedName>
        <fullName evidence="3">DUF86 domain-containing protein</fullName>
    </recommendedName>
</protein>
<sequence>MKREYKDYLNDIYDSIEKIEKFTEHMKFAQFEKDDRTVLAVVKAFEKIASRQSSILTVPWGQI</sequence>
<organism evidence="1 2">
    <name type="scientific">candidate division WOR-3 bacterium</name>
    <dbReference type="NCBI Taxonomy" id="2052148"/>
    <lineage>
        <taxon>Bacteria</taxon>
        <taxon>Bacteria division WOR-3</taxon>
    </lineage>
</organism>
<accession>A0A9C9ELT1</accession>
<proteinExistence type="predicted"/>